<evidence type="ECO:0000313" key="1">
    <source>
        <dbReference type="EMBL" id="MER2494224.1"/>
    </source>
</evidence>
<dbReference type="EMBL" id="JBELOE010000287">
    <property type="protein sequence ID" value="MER2494224.1"/>
    <property type="molecule type" value="Genomic_DNA"/>
</dbReference>
<dbReference type="SUPFAM" id="SSF53335">
    <property type="entry name" value="S-adenosyl-L-methionine-dependent methyltransferases"/>
    <property type="match status" value="1"/>
</dbReference>
<sequence length="241" mass="27071">MEETALRERVYATVYGKINVTELFVTAFIDADLYPTVELTGLDVNARKQDPHRYVLMAALACGYAQPATMLKNKKVLDVGCGSGLISDCMAKQANAVWLVDPDFRKPNNPVDNMISSRFIIDDKIQNIECNMPELINSFDLVTSFAPHPFPLSASRLGKNRFSESLAYFKSMVNMTRAGGDLLIMPIYEYDLGLEKGIETLLELLSESFNQVFMRKVTLDKPKDYPYFAVFVIGRGKKQGI</sequence>
<gene>
    <name evidence="1" type="ORF">ABS311_20320</name>
</gene>
<dbReference type="Gene3D" id="3.40.50.150">
    <property type="entry name" value="Vaccinia Virus protein VP39"/>
    <property type="match status" value="1"/>
</dbReference>
<organism evidence="1 2">
    <name type="scientific">Catenovulum sediminis</name>
    <dbReference type="NCBI Taxonomy" id="1740262"/>
    <lineage>
        <taxon>Bacteria</taxon>
        <taxon>Pseudomonadati</taxon>
        <taxon>Pseudomonadota</taxon>
        <taxon>Gammaproteobacteria</taxon>
        <taxon>Alteromonadales</taxon>
        <taxon>Alteromonadaceae</taxon>
        <taxon>Catenovulum</taxon>
    </lineage>
</organism>
<reference evidence="1 2" key="1">
    <citation type="submission" date="2024-06" db="EMBL/GenBank/DDBJ databases">
        <authorList>
            <person name="Chen R.Y."/>
        </authorList>
    </citation>
    <scope>NUCLEOTIDE SEQUENCE [LARGE SCALE GENOMIC DNA]</scope>
    <source>
        <strain evidence="1 2">D2</strain>
    </source>
</reference>
<keyword evidence="1" id="KW-0808">Transferase</keyword>
<dbReference type="GO" id="GO:0032259">
    <property type="term" value="P:methylation"/>
    <property type="evidence" value="ECO:0007669"/>
    <property type="project" value="UniProtKB-KW"/>
</dbReference>
<comment type="caution">
    <text evidence="1">The sequence shown here is derived from an EMBL/GenBank/DDBJ whole genome shotgun (WGS) entry which is preliminary data.</text>
</comment>
<keyword evidence="2" id="KW-1185">Reference proteome</keyword>
<dbReference type="InterPro" id="IPR029063">
    <property type="entry name" value="SAM-dependent_MTases_sf"/>
</dbReference>
<accession>A0ABV1RMR1</accession>
<dbReference type="RefSeq" id="WP_143870735.1">
    <property type="nucleotide sequence ID" value="NZ_CP041660.1"/>
</dbReference>
<proteinExistence type="predicted"/>
<dbReference type="Proteomes" id="UP001467690">
    <property type="component" value="Unassembled WGS sequence"/>
</dbReference>
<evidence type="ECO:0000313" key="2">
    <source>
        <dbReference type="Proteomes" id="UP001467690"/>
    </source>
</evidence>
<keyword evidence="1" id="KW-0489">Methyltransferase</keyword>
<protein>
    <submittedName>
        <fullName evidence="1">Class I SAM-dependent methyltransferase</fullName>
    </submittedName>
</protein>
<dbReference type="GO" id="GO:0008168">
    <property type="term" value="F:methyltransferase activity"/>
    <property type="evidence" value="ECO:0007669"/>
    <property type="project" value="UniProtKB-KW"/>
</dbReference>
<name>A0ABV1RMR1_9ALTE</name>